<dbReference type="PANTHER" id="PTHR39430">
    <property type="entry name" value="MEMBRANE-ASSOCIATED PROTEASE-RELATED"/>
    <property type="match status" value="1"/>
</dbReference>
<dbReference type="InterPro" id="IPR003675">
    <property type="entry name" value="Rce1/LyrA-like_dom"/>
</dbReference>
<dbReference type="Pfam" id="PF02517">
    <property type="entry name" value="Rce1-like"/>
    <property type="match status" value="1"/>
</dbReference>
<keyword evidence="1" id="KW-0472">Membrane</keyword>
<dbReference type="GO" id="GO:0080120">
    <property type="term" value="P:CAAX-box protein maturation"/>
    <property type="evidence" value="ECO:0007669"/>
    <property type="project" value="UniProtKB-ARBA"/>
</dbReference>
<dbReference type="Proteomes" id="UP000075816">
    <property type="component" value="Unassembled WGS sequence"/>
</dbReference>
<dbReference type="KEGG" id="fnf:BSQ88_04960"/>
<dbReference type="RefSeq" id="WP_005959676.1">
    <property type="nucleotide sequence ID" value="NZ_CAXOUM010000027.1"/>
</dbReference>
<dbReference type="EMBL" id="LVEA01000001">
    <property type="protein sequence ID" value="KYL05509.1"/>
    <property type="molecule type" value="Genomic_DNA"/>
</dbReference>
<dbReference type="GO" id="GO:0006508">
    <property type="term" value="P:proteolysis"/>
    <property type="evidence" value="ECO:0007669"/>
    <property type="project" value="UniProtKB-KW"/>
</dbReference>
<dbReference type="eggNOG" id="COG1266">
    <property type="taxonomic scope" value="Bacteria"/>
</dbReference>
<keyword evidence="1" id="KW-1133">Transmembrane helix</keyword>
<keyword evidence="3" id="KW-0378">Hydrolase</keyword>
<feature type="transmembrane region" description="Helical" evidence="1">
    <location>
        <begin position="53"/>
        <end position="74"/>
    </location>
</feature>
<feature type="transmembrane region" description="Helical" evidence="1">
    <location>
        <begin position="95"/>
        <end position="119"/>
    </location>
</feature>
<feature type="transmembrane region" description="Helical" evidence="1">
    <location>
        <begin position="125"/>
        <end position="144"/>
    </location>
</feature>
<gene>
    <name evidence="3" type="ORF">A2J07_01875</name>
</gene>
<protein>
    <submittedName>
        <fullName evidence="3">CAAX protease</fullName>
    </submittedName>
</protein>
<dbReference type="AlphaFoldDB" id="A0A162JC11"/>
<proteinExistence type="predicted"/>
<feature type="transmembrane region" description="Helical" evidence="1">
    <location>
        <begin position="213"/>
        <end position="233"/>
    </location>
</feature>
<accession>A0A162JC11</accession>
<evidence type="ECO:0000313" key="4">
    <source>
        <dbReference type="Proteomes" id="UP000075816"/>
    </source>
</evidence>
<dbReference type="GO" id="GO:0004175">
    <property type="term" value="F:endopeptidase activity"/>
    <property type="evidence" value="ECO:0007669"/>
    <property type="project" value="UniProtKB-ARBA"/>
</dbReference>
<name>A0A162JC11_9FUSO</name>
<keyword evidence="3" id="KW-0645">Protease</keyword>
<reference evidence="3 4" key="1">
    <citation type="submission" date="2016-03" db="EMBL/GenBank/DDBJ databases">
        <title>Comparative genomics of human isolates of Fusobacterium necrophorum.</title>
        <authorList>
            <person name="Jensen A."/>
            <person name="Bank S."/>
            <person name="Andersen P.S."/>
            <person name="Kristensen L.H."/>
            <person name="Prag J."/>
        </authorList>
    </citation>
    <scope>NUCLEOTIDE SEQUENCE [LARGE SCALE GENOMIC DNA]</scope>
    <source>
        <strain evidence="3 4">LS_1264</strain>
    </source>
</reference>
<comment type="caution">
    <text evidence="3">The sequence shown here is derived from an EMBL/GenBank/DDBJ whole genome shotgun (WGS) entry which is preliminary data.</text>
</comment>
<feature type="transmembrane region" description="Helical" evidence="1">
    <location>
        <begin position="188"/>
        <end position="206"/>
    </location>
</feature>
<sequence length="304" mass="34832">MLQIKTILKKILKNSYLFLLLTLLTGKIILFLSELLTLFYEELIFKFFPKTDWMILLVELSSFIFITGLVVFWGRKIQKLSWETFGFMRKNALKHFLKGWLLGGIVLSLCVILMIFLGAVKIDGIQISPQLICRFFFLFFAWSIQGNAEEVLTRGWLFGSISKKINIFIGILISSSFFTWMHLENDGISLLSLLDLFLFGIFAVLYRIKTENIWGISGFHAAWNCFQGNVFSFPVSGTDTGSAFISVTTQGPSWLSGGKFGVEGSIVSIVVQLILIFYLYYEIFIKGKKNMRDQFVPEKFEPNE</sequence>
<feature type="transmembrane region" description="Helical" evidence="1">
    <location>
        <begin position="16"/>
        <end position="33"/>
    </location>
</feature>
<keyword evidence="1" id="KW-0812">Transmembrane</keyword>
<dbReference type="PANTHER" id="PTHR39430:SF1">
    <property type="entry name" value="PROTEASE"/>
    <property type="match status" value="1"/>
</dbReference>
<feature type="domain" description="CAAX prenyl protease 2/Lysostaphin resistance protein A-like" evidence="2">
    <location>
        <begin position="135"/>
        <end position="226"/>
    </location>
</feature>
<organism evidence="3 4">
    <name type="scientific">Fusobacterium necrophorum subsp. funduliforme</name>
    <dbReference type="NCBI Taxonomy" id="143387"/>
    <lineage>
        <taxon>Bacteria</taxon>
        <taxon>Fusobacteriati</taxon>
        <taxon>Fusobacteriota</taxon>
        <taxon>Fusobacteriia</taxon>
        <taxon>Fusobacteriales</taxon>
        <taxon>Fusobacteriaceae</taxon>
        <taxon>Fusobacterium</taxon>
    </lineage>
</organism>
<evidence type="ECO:0000256" key="1">
    <source>
        <dbReference type="SAM" id="Phobius"/>
    </source>
</evidence>
<evidence type="ECO:0000259" key="2">
    <source>
        <dbReference type="Pfam" id="PF02517"/>
    </source>
</evidence>
<feature type="transmembrane region" description="Helical" evidence="1">
    <location>
        <begin position="260"/>
        <end position="281"/>
    </location>
</feature>
<evidence type="ECO:0000313" key="3">
    <source>
        <dbReference type="EMBL" id="KYL05509.1"/>
    </source>
</evidence>
<feature type="transmembrane region" description="Helical" evidence="1">
    <location>
        <begin position="165"/>
        <end position="182"/>
    </location>
</feature>